<evidence type="ECO:0000313" key="1">
    <source>
        <dbReference type="EMBL" id="QFS43229.1"/>
    </source>
</evidence>
<keyword evidence="2" id="KW-1185">Reference proteome</keyword>
<proteinExistence type="predicted"/>
<evidence type="ECO:0000313" key="2">
    <source>
        <dbReference type="Proteomes" id="UP000326678"/>
    </source>
</evidence>
<protein>
    <submittedName>
        <fullName evidence="1">Uncharacterized protein</fullName>
    </submittedName>
</protein>
<dbReference type="KEGG" id="nsh:GXM_00702"/>
<dbReference type="EMBL" id="CP045226">
    <property type="protein sequence ID" value="QFS43229.1"/>
    <property type="molecule type" value="Genomic_DNA"/>
</dbReference>
<reference evidence="1 2" key="1">
    <citation type="submission" date="2019-10" db="EMBL/GenBank/DDBJ databases">
        <title>Genomic and transcriptomic insights into the perfect genentic adaptation of a filamentous nitrogen-fixing cyanobacterium to rice fields.</title>
        <authorList>
            <person name="Chen Z."/>
        </authorList>
    </citation>
    <scope>NUCLEOTIDE SEQUENCE [LARGE SCALE GENOMIC DNA]</scope>
    <source>
        <strain evidence="1">CCNUC1</strain>
    </source>
</reference>
<organism evidence="1 2">
    <name type="scientific">Nostoc sphaeroides CCNUC1</name>
    <dbReference type="NCBI Taxonomy" id="2653204"/>
    <lineage>
        <taxon>Bacteria</taxon>
        <taxon>Bacillati</taxon>
        <taxon>Cyanobacteriota</taxon>
        <taxon>Cyanophyceae</taxon>
        <taxon>Nostocales</taxon>
        <taxon>Nostocaceae</taxon>
        <taxon>Nostoc</taxon>
    </lineage>
</organism>
<dbReference type="Proteomes" id="UP000326678">
    <property type="component" value="Chromosome Gxm1"/>
</dbReference>
<name>A0A5P8VTL0_9NOSO</name>
<dbReference type="AlphaFoldDB" id="A0A5P8VTL0"/>
<accession>A0A5P8VTL0</accession>
<gene>
    <name evidence="1" type="ORF">GXM_00702</name>
</gene>
<sequence>MSRGTLVLGGLCLERNSPSANVVIPFFDCLTKKTQLLHEAGFIKLWGYFIVLI</sequence>